<dbReference type="AlphaFoldDB" id="A0A830FEX0"/>
<gene>
    <name evidence="1" type="ORF">GCM10009039_27810</name>
</gene>
<keyword evidence="2" id="KW-1185">Reference proteome</keyword>
<reference evidence="1" key="2">
    <citation type="submission" date="2020-09" db="EMBL/GenBank/DDBJ databases">
        <authorList>
            <person name="Sun Q."/>
            <person name="Ohkuma M."/>
        </authorList>
    </citation>
    <scope>NUCLEOTIDE SEQUENCE</scope>
    <source>
        <strain evidence="1">JCM 19596</strain>
    </source>
</reference>
<dbReference type="Proteomes" id="UP000607197">
    <property type="component" value="Unassembled WGS sequence"/>
</dbReference>
<proteinExistence type="predicted"/>
<accession>A0A830FEX0</accession>
<evidence type="ECO:0000313" key="1">
    <source>
        <dbReference type="EMBL" id="GGL68233.1"/>
    </source>
</evidence>
<reference evidence="1" key="1">
    <citation type="journal article" date="2014" name="Int. J. Syst. Evol. Microbiol.">
        <title>Complete genome sequence of Corynebacterium casei LMG S-19264T (=DSM 44701T), isolated from a smear-ripened cheese.</title>
        <authorList>
            <consortium name="US DOE Joint Genome Institute (JGI-PGF)"/>
            <person name="Walter F."/>
            <person name="Albersmeier A."/>
            <person name="Kalinowski J."/>
            <person name="Ruckert C."/>
        </authorList>
    </citation>
    <scope>NUCLEOTIDE SEQUENCE</scope>
    <source>
        <strain evidence="1">JCM 19596</strain>
    </source>
</reference>
<dbReference type="EMBL" id="BMPG01000004">
    <property type="protein sequence ID" value="GGL68233.1"/>
    <property type="molecule type" value="Genomic_DNA"/>
</dbReference>
<evidence type="ECO:0000313" key="2">
    <source>
        <dbReference type="Proteomes" id="UP000607197"/>
    </source>
</evidence>
<name>A0A830FEX0_9EURY</name>
<organism evidence="1 2">
    <name type="scientific">Halocalculus aciditolerans</name>
    <dbReference type="NCBI Taxonomy" id="1383812"/>
    <lineage>
        <taxon>Archaea</taxon>
        <taxon>Methanobacteriati</taxon>
        <taxon>Methanobacteriota</taxon>
        <taxon>Stenosarchaea group</taxon>
        <taxon>Halobacteria</taxon>
        <taxon>Halobacteriales</taxon>
        <taxon>Halobacteriaceae</taxon>
        <taxon>Halocalculus</taxon>
    </lineage>
</organism>
<sequence>MITVAIAAPRTPTCTIKIALSITLDVSSIAEARRFADCASKAFSKYAKGQEREIKTKFQISIRRIIEERSYCGPKRSDIKFGEIQTTPKPIGIEIIDTYFIRRPNKKESSTSSDLRDIIG</sequence>
<comment type="caution">
    <text evidence="1">The sequence shown here is derived from an EMBL/GenBank/DDBJ whole genome shotgun (WGS) entry which is preliminary data.</text>
</comment>
<protein>
    <submittedName>
        <fullName evidence="1">Uncharacterized protein</fullName>
    </submittedName>
</protein>